<sequence length="388" mass="44017">MALSQPEWNRLNPAANFPKLVHAQCIKTGEETFDYNCICWFLQLPFNYQGRHFPVQWVDPPVGEAQRDEYLAAARLVPCDHEDFDRVARLYERHPTRYLHGDRWNTASGSWESKMGALVRMLHQESGLSDDGIFESFYGNPSFWCKRAPGAAAASVDPSTMSIEASDDQESIDRIAHVANSLDGSFPRTATVFDTLFATWKSTWFTGRTNSVSQNSQDRASGAAWDALVAYTSRVNVLPQIVQKLGDPTNVFAVHLYNAAQSDSSKKVNPRDTFNYYFLKNQVMRIQKLYGASIQEFTTQADEWVAHQANVSLSSNSSDYLNSPAYNRLVEMGTPIVALIMERYARDRNGWWHELLHHIVNGRASGSVSFQKTELFEDWKAKYEISAE</sequence>
<dbReference type="EMBL" id="WIPF01000014">
    <property type="protein sequence ID" value="KAF3229003.1"/>
    <property type="molecule type" value="Genomic_DNA"/>
</dbReference>
<dbReference type="EMBL" id="WIWT01000052">
    <property type="protein sequence ID" value="KAF3207494.1"/>
    <property type="molecule type" value="Genomic_DNA"/>
</dbReference>
<evidence type="ECO:0000259" key="1">
    <source>
        <dbReference type="Pfam" id="PF24738"/>
    </source>
</evidence>
<gene>
    <name evidence="3" type="ORF">TWF191_002112</name>
    <name evidence="2" type="ORF">TWF679_008329</name>
</gene>
<dbReference type="Proteomes" id="UP000614610">
    <property type="component" value="Unassembled WGS sequence"/>
</dbReference>
<proteinExistence type="predicted"/>
<evidence type="ECO:0000313" key="4">
    <source>
        <dbReference type="Proteomes" id="UP000483672"/>
    </source>
</evidence>
<comment type="caution">
    <text evidence="3">The sequence shown here is derived from an EMBL/GenBank/DDBJ whole genome shotgun (WGS) entry which is preliminary data.</text>
</comment>
<protein>
    <recommendedName>
        <fullName evidence="1">DUF7689 domain-containing protein</fullName>
    </recommendedName>
</protein>
<evidence type="ECO:0000313" key="2">
    <source>
        <dbReference type="EMBL" id="KAF3207494.1"/>
    </source>
</evidence>
<reference evidence="3 4" key="1">
    <citation type="submission" date="2019-06" db="EMBL/GenBank/DDBJ databases">
        <authorList>
            <person name="Palmer J.M."/>
        </authorList>
    </citation>
    <scope>NUCLEOTIDE SEQUENCE [LARGE SCALE GENOMIC DNA]</scope>
    <source>
        <strain evidence="3 4">TWF191</strain>
        <strain evidence="2">TWF679</strain>
    </source>
</reference>
<dbReference type="AlphaFoldDB" id="A0A6G1MBC0"/>
<accession>A0A6G1MBC0</accession>
<feature type="domain" description="DUF7689" evidence="1">
    <location>
        <begin position="28"/>
        <end position="145"/>
    </location>
</feature>
<organism evidence="3 4">
    <name type="scientific">Orbilia oligospora</name>
    <name type="common">Nematode-trapping fungus</name>
    <name type="synonym">Arthrobotrys oligospora</name>
    <dbReference type="NCBI Taxonomy" id="2813651"/>
    <lineage>
        <taxon>Eukaryota</taxon>
        <taxon>Fungi</taxon>
        <taxon>Dikarya</taxon>
        <taxon>Ascomycota</taxon>
        <taxon>Pezizomycotina</taxon>
        <taxon>Orbiliomycetes</taxon>
        <taxon>Orbiliales</taxon>
        <taxon>Orbiliaceae</taxon>
        <taxon>Orbilia</taxon>
    </lineage>
</organism>
<name>A0A6G1MBC0_ORBOL</name>
<dbReference type="OrthoDB" id="4757738at2759"/>
<dbReference type="Proteomes" id="UP000483672">
    <property type="component" value="Unassembled WGS sequence"/>
</dbReference>
<dbReference type="Pfam" id="PF24738">
    <property type="entry name" value="DUF7689"/>
    <property type="match status" value="1"/>
</dbReference>
<evidence type="ECO:0000313" key="3">
    <source>
        <dbReference type="EMBL" id="KAF3229003.1"/>
    </source>
</evidence>
<dbReference type="InterPro" id="IPR056106">
    <property type="entry name" value="DUF7689"/>
</dbReference>